<evidence type="ECO:0008006" key="3">
    <source>
        <dbReference type="Google" id="ProtNLM"/>
    </source>
</evidence>
<dbReference type="InterPro" id="IPR008983">
    <property type="entry name" value="Tumour_necrosis_fac-like_dom"/>
</dbReference>
<organism evidence="1 2">
    <name type="scientific">Dictyobacter kobayashii</name>
    <dbReference type="NCBI Taxonomy" id="2014872"/>
    <lineage>
        <taxon>Bacteria</taxon>
        <taxon>Bacillati</taxon>
        <taxon>Chloroflexota</taxon>
        <taxon>Ktedonobacteria</taxon>
        <taxon>Ktedonobacterales</taxon>
        <taxon>Dictyobacteraceae</taxon>
        <taxon>Dictyobacter</taxon>
    </lineage>
</organism>
<sequence>MASTGVYRILVDVQTVQPSQFTLYKNGVAVPNATFGAFDGSQITYGDTIITLAAGDVLSLVNDTSLTGVVLQINAGGVKPPLNASFDIERIG</sequence>
<keyword evidence="2" id="KW-1185">Reference proteome</keyword>
<dbReference type="Gene3D" id="2.60.120.40">
    <property type="match status" value="1"/>
</dbReference>
<accession>A0A402ADD1</accession>
<evidence type="ECO:0000313" key="2">
    <source>
        <dbReference type="Proteomes" id="UP000287188"/>
    </source>
</evidence>
<dbReference type="Proteomes" id="UP000287188">
    <property type="component" value="Unassembled WGS sequence"/>
</dbReference>
<gene>
    <name evidence="1" type="ORF">KDK_09050</name>
</gene>
<reference evidence="2" key="1">
    <citation type="submission" date="2018-12" db="EMBL/GenBank/DDBJ databases">
        <title>Tengunoibacter tsumagoiensis gen. nov., sp. nov., Dictyobacter kobayashii sp. nov., D. alpinus sp. nov., and D. joshuensis sp. nov. and description of Dictyobacteraceae fam. nov. within the order Ktedonobacterales isolated from Tengu-no-mugimeshi.</title>
        <authorList>
            <person name="Wang C.M."/>
            <person name="Zheng Y."/>
            <person name="Sakai Y."/>
            <person name="Toyoda A."/>
            <person name="Minakuchi Y."/>
            <person name="Abe K."/>
            <person name="Yokota A."/>
            <person name="Yabe S."/>
        </authorList>
    </citation>
    <scope>NUCLEOTIDE SEQUENCE [LARGE SCALE GENOMIC DNA]</scope>
    <source>
        <strain evidence="2">Uno11</strain>
    </source>
</reference>
<evidence type="ECO:0000313" key="1">
    <source>
        <dbReference type="EMBL" id="GCE17105.1"/>
    </source>
</evidence>
<proteinExistence type="predicted"/>
<dbReference type="OrthoDB" id="1685104at2"/>
<protein>
    <recommendedName>
        <fullName evidence="3">BclA C-terminal domain-containing protein</fullName>
    </recommendedName>
</protein>
<dbReference type="AlphaFoldDB" id="A0A402ADD1"/>
<comment type="caution">
    <text evidence="1">The sequence shown here is derived from an EMBL/GenBank/DDBJ whole genome shotgun (WGS) entry which is preliminary data.</text>
</comment>
<name>A0A402ADD1_9CHLR</name>
<dbReference type="EMBL" id="BIFS01000001">
    <property type="protein sequence ID" value="GCE17105.1"/>
    <property type="molecule type" value="Genomic_DNA"/>
</dbReference>